<proteinExistence type="predicted"/>
<reference evidence="1 2" key="1">
    <citation type="submission" date="2020-11" db="EMBL/GenBank/DDBJ databases">
        <authorList>
            <person name="Kim M.K."/>
        </authorList>
    </citation>
    <scope>NUCLEOTIDE SEQUENCE [LARGE SCALE GENOMIC DNA]</scope>
    <source>
        <strain evidence="1 2">BT683</strain>
    </source>
</reference>
<name>A0ABS0IGF7_9BACT</name>
<sequence length="891" mass="97420">MSTIELIFNQNQSADLSNELKFILDKVVSEFRDPLKKTGIKSQPLTLPYTEKNNAIFFHEQDKQVLGKFRRTYPVRLVKNGQTLVTGEFLHQANGGSGFEGAVGERGQGSVTLKLGDLLGTKKLKELKSLTPIDFTGHAYVVDSWNNTVAYPDAEICFPYVLPSLSHLKTGKVTHYEDLGISHFAAAVLKAVFADAGYQVEGDIFTNATFQKLVLLYSDGGDQKWNYGRLLPMSATCPLSFLGNSGEGVVDKIIDRDTDYVFVMSYPFQAGSGDAAGCLDDGVYSSKFSGLYTMSIRAEVVTTKITTEVQPSTSFAVLRSIGGNEYIPDQLLPQAGTFDTAPVLAQLDRDTLLVGGTAGEALEGTVRLQADQQYVVQRYVSIPKSAGAANTFFLYNPDGGQWNITDVNAPLALNPALFLPDLAQTEFVDAVFKLFNLYYLLNQNEKVVTLVTRDDFFQETISDVVDLTPYLDVNDLRETPLSAKEIGQTYLNWAGDDADLLLKQTDYMSDVNGIQPEESTKLPFAPLGFLRVPFNLGTLDTPNVGFDLIPAILPPSDADDASLLDDTNAVTAGGSWVPRLCLYHGNNWLTEQSAFKVSMGKYIAPVPDFIGGYTPGYYEFLTLPPKLGFFDYSHQPAFEVVEDTTLRTFALVKSVNETIYANPNEFFLVNTATADLDAVSLATNINDDVNPRGFFFQLYSNDLLIGNLSHYLEGVGRMNETLFQRLTGRQVLRLSSDLYLLESIKNFDLNRNSAQYKIYKLVANSGAAGVDLVRYTSTQTHTATCGTGLIGTVTKAATRSSYISIEDAVNKAAISARELAESLLICYVDTSQQTWTRTATHVATCGGGYTGNDSAGTGTYTSSISEQDAINQATALAVADAESRLQCDLIE</sequence>
<organism evidence="1 2">
    <name type="scientific">Hymenobacter jeongseonensis</name>
    <dbReference type="NCBI Taxonomy" id="2791027"/>
    <lineage>
        <taxon>Bacteria</taxon>
        <taxon>Pseudomonadati</taxon>
        <taxon>Bacteroidota</taxon>
        <taxon>Cytophagia</taxon>
        <taxon>Cytophagales</taxon>
        <taxon>Hymenobacteraceae</taxon>
        <taxon>Hymenobacter</taxon>
    </lineage>
</organism>
<evidence type="ECO:0000313" key="1">
    <source>
        <dbReference type="EMBL" id="MBF9237452.1"/>
    </source>
</evidence>
<dbReference type="RefSeq" id="WP_196281824.1">
    <property type="nucleotide sequence ID" value="NZ_JADQDQ010000003.1"/>
</dbReference>
<evidence type="ECO:0008006" key="3">
    <source>
        <dbReference type="Google" id="ProtNLM"/>
    </source>
</evidence>
<gene>
    <name evidence="1" type="ORF">I2I05_08580</name>
</gene>
<keyword evidence="2" id="KW-1185">Reference proteome</keyword>
<evidence type="ECO:0000313" key="2">
    <source>
        <dbReference type="Proteomes" id="UP000597617"/>
    </source>
</evidence>
<protein>
    <recommendedName>
        <fullName evidence="3">Virion structural protein</fullName>
    </recommendedName>
</protein>
<accession>A0ABS0IGF7</accession>
<dbReference type="Proteomes" id="UP000597617">
    <property type="component" value="Unassembled WGS sequence"/>
</dbReference>
<comment type="caution">
    <text evidence="1">The sequence shown here is derived from an EMBL/GenBank/DDBJ whole genome shotgun (WGS) entry which is preliminary data.</text>
</comment>
<dbReference type="EMBL" id="JADQDQ010000003">
    <property type="protein sequence ID" value="MBF9237452.1"/>
    <property type="molecule type" value="Genomic_DNA"/>
</dbReference>